<accession>A0ACC0AB18</accession>
<gene>
    <name evidence="1" type="ORF">M9H77_26607</name>
</gene>
<sequence length="213" mass="23971">MADVERIAFKSPQATADIEESTMIQPKASRRTKCIKVAVCILALFMMDAVMFTAMDLTLLRVRKPNYRLKSVAVGNLRVSNSTAQPSFHMQLNPQIILRNRNFGSYKFHDGNLTFSYGGKPAGIAFISESIVNLRSTKMMEIFLNVSSEAAWAWRNSSLGKDIVSGLVNMSVDSDLRGQVRFFKVYPKDKSAKMKCDLTVNLMKRVVQDLRCD</sequence>
<organism evidence="1 2">
    <name type="scientific">Catharanthus roseus</name>
    <name type="common">Madagascar periwinkle</name>
    <name type="synonym">Vinca rosea</name>
    <dbReference type="NCBI Taxonomy" id="4058"/>
    <lineage>
        <taxon>Eukaryota</taxon>
        <taxon>Viridiplantae</taxon>
        <taxon>Streptophyta</taxon>
        <taxon>Embryophyta</taxon>
        <taxon>Tracheophyta</taxon>
        <taxon>Spermatophyta</taxon>
        <taxon>Magnoliopsida</taxon>
        <taxon>eudicotyledons</taxon>
        <taxon>Gunneridae</taxon>
        <taxon>Pentapetalae</taxon>
        <taxon>asterids</taxon>
        <taxon>lamiids</taxon>
        <taxon>Gentianales</taxon>
        <taxon>Apocynaceae</taxon>
        <taxon>Rauvolfioideae</taxon>
        <taxon>Vinceae</taxon>
        <taxon>Catharanthinae</taxon>
        <taxon>Catharanthus</taxon>
    </lineage>
</organism>
<dbReference type="Proteomes" id="UP001060085">
    <property type="component" value="Linkage Group LG06"/>
</dbReference>
<keyword evidence="2" id="KW-1185">Reference proteome</keyword>
<protein>
    <submittedName>
        <fullName evidence="1">Uncharacterized protein</fullName>
    </submittedName>
</protein>
<name>A0ACC0AB18_CATRO</name>
<evidence type="ECO:0000313" key="1">
    <source>
        <dbReference type="EMBL" id="KAI5657814.1"/>
    </source>
</evidence>
<comment type="caution">
    <text evidence="1">The sequence shown here is derived from an EMBL/GenBank/DDBJ whole genome shotgun (WGS) entry which is preliminary data.</text>
</comment>
<dbReference type="EMBL" id="CM044706">
    <property type="protein sequence ID" value="KAI5657814.1"/>
    <property type="molecule type" value="Genomic_DNA"/>
</dbReference>
<evidence type="ECO:0000313" key="2">
    <source>
        <dbReference type="Proteomes" id="UP001060085"/>
    </source>
</evidence>
<reference evidence="2" key="1">
    <citation type="journal article" date="2023" name="Nat. Plants">
        <title>Single-cell RNA sequencing provides a high-resolution roadmap for understanding the multicellular compartmentation of specialized metabolism.</title>
        <authorList>
            <person name="Sun S."/>
            <person name="Shen X."/>
            <person name="Li Y."/>
            <person name="Li Y."/>
            <person name="Wang S."/>
            <person name="Li R."/>
            <person name="Zhang H."/>
            <person name="Shen G."/>
            <person name="Guo B."/>
            <person name="Wei J."/>
            <person name="Xu J."/>
            <person name="St-Pierre B."/>
            <person name="Chen S."/>
            <person name="Sun C."/>
        </authorList>
    </citation>
    <scope>NUCLEOTIDE SEQUENCE [LARGE SCALE GENOMIC DNA]</scope>
</reference>
<proteinExistence type="predicted"/>